<accession>A0AAQ3KQB3</accession>
<feature type="domain" description="Gcp-like" evidence="2">
    <location>
        <begin position="219"/>
        <end position="286"/>
    </location>
</feature>
<gene>
    <name evidence="3" type="ORF">Cni_G19884</name>
</gene>
<dbReference type="Pfam" id="PF00814">
    <property type="entry name" value="TsaD"/>
    <property type="match status" value="1"/>
</dbReference>
<proteinExistence type="predicted"/>
<dbReference type="PANTHER" id="PTHR11735">
    <property type="entry name" value="TRNA N6-ADENOSINE THREONYLCARBAMOYLTRANSFERASE"/>
    <property type="match status" value="1"/>
</dbReference>
<sequence length="305" mass="33855">MRSDRCGRKGDEKGVAGVARGVAGGGRRKGEVSSREEIEERKGGTGREGSRGEFVGCTDFVGMKNEEALIDGISYEELHIESQNEESKNEALIDRIDRRQQQRSKNRRMNHGEGEATKKSQTELTKKSWYQRRNHRKRRTPKEREANLGEFVAREAATHRDFTTSSQIGTAPNRDILKLRLLQIAIFSSCGFSGARPASQIRRSSPAASSLAAIKTAGCSLLRGGQNLLILVHKLGHYIQLGTTIDDTIGEAYDKTTRWLGLDMGKGSGPALEEHALEGDPSSINFSLRAYWRSANPVLMRREID</sequence>
<reference evidence="3 4" key="1">
    <citation type="submission" date="2023-10" db="EMBL/GenBank/DDBJ databases">
        <title>Chromosome-scale genome assembly provides insights into flower coloration mechanisms of Canna indica.</title>
        <authorList>
            <person name="Li C."/>
        </authorList>
    </citation>
    <scope>NUCLEOTIDE SEQUENCE [LARGE SCALE GENOMIC DNA]</scope>
    <source>
        <tissue evidence="3">Flower</tissue>
    </source>
</reference>
<organism evidence="3 4">
    <name type="scientific">Canna indica</name>
    <name type="common">Indian-shot</name>
    <dbReference type="NCBI Taxonomy" id="4628"/>
    <lineage>
        <taxon>Eukaryota</taxon>
        <taxon>Viridiplantae</taxon>
        <taxon>Streptophyta</taxon>
        <taxon>Embryophyta</taxon>
        <taxon>Tracheophyta</taxon>
        <taxon>Spermatophyta</taxon>
        <taxon>Magnoliopsida</taxon>
        <taxon>Liliopsida</taxon>
        <taxon>Zingiberales</taxon>
        <taxon>Cannaceae</taxon>
        <taxon>Canna</taxon>
    </lineage>
</organism>
<name>A0AAQ3KQB3_9LILI</name>
<protein>
    <recommendedName>
        <fullName evidence="2">Gcp-like domain-containing protein</fullName>
    </recommendedName>
</protein>
<evidence type="ECO:0000313" key="3">
    <source>
        <dbReference type="EMBL" id="WOL11123.1"/>
    </source>
</evidence>
<dbReference type="InterPro" id="IPR000905">
    <property type="entry name" value="Gcp-like_dom"/>
</dbReference>
<dbReference type="GO" id="GO:0005739">
    <property type="term" value="C:mitochondrion"/>
    <property type="evidence" value="ECO:0007669"/>
    <property type="project" value="TreeGrafter"/>
</dbReference>
<feature type="compositionally biased region" description="Basic residues" evidence="1">
    <location>
        <begin position="129"/>
        <end position="141"/>
    </location>
</feature>
<dbReference type="EMBL" id="CP136895">
    <property type="protein sequence ID" value="WOL11123.1"/>
    <property type="molecule type" value="Genomic_DNA"/>
</dbReference>
<evidence type="ECO:0000313" key="4">
    <source>
        <dbReference type="Proteomes" id="UP001327560"/>
    </source>
</evidence>
<dbReference type="PANTHER" id="PTHR11735:SF6">
    <property type="entry name" value="TRNA N6-ADENOSINE THREONYLCARBAMOYLTRANSFERASE, MITOCHONDRIAL"/>
    <property type="match status" value="1"/>
</dbReference>
<dbReference type="Gene3D" id="3.30.420.40">
    <property type="match status" value="1"/>
</dbReference>
<dbReference type="Proteomes" id="UP001327560">
    <property type="component" value="Chromosome 6"/>
</dbReference>
<feature type="region of interest" description="Disordered" evidence="1">
    <location>
        <begin position="81"/>
        <end position="146"/>
    </location>
</feature>
<feature type="region of interest" description="Disordered" evidence="1">
    <location>
        <begin position="1"/>
        <end position="55"/>
    </location>
</feature>
<evidence type="ECO:0000256" key="1">
    <source>
        <dbReference type="SAM" id="MobiDB-lite"/>
    </source>
</evidence>
<feature type="compositionally biased region" description="Basic and acidic residues" evidence="1">
    <location>
        <begin position="1"/>
        <end position="14"/>
    </location>
</feature>
<feature type="compositionally biased region" description="Basic and acidic residues" evidence="1">
    <location>
        <begin position="110"/>
        <end position="126"/>
    </location>
</feature>
<feature type="compositionally biased region" description="Basic and acidic residues" evidence="1">
    <location>
        <begin position="81"/>
        <end position="100"/>
    </location>
</feature>
<dbReference type="AlphaFoldDB" id="A0AAQ3KQB3"/>
<keyword evidence="4" id="KW-1185">Reference proteome</keyword>
<feature type="compositionally biased region" description="Basic and acidic residues" evidence="1">
    <location>
        <begin position="28"/>
        <end position="51"/>
    </location>
</feature>
<evidence type="ECO:0000259" key="2">
    <source>
        <dbReference type="Pfam" id="PF00814"/>
    </source>
</evidence>